<gene>
    <name evidence="1" type="ORF">H8S53_06595</name>
</gene>
<comment type="caution">
    <text evidence="1">The sequence shown here is derived from an EMBL/GenBank/DDBJ whole genome shotgun (WGS) entry which is preliminary data.</text>
</comment>
<protein>
    <submittedName>
        <fullName evidence="1">Uncharacterized protein</fullName>
    </submittedName>
</protein>
<proteinExistence type="predicted"/>
<evidence type="ECO:0000313" key="1">
    <source>
        <dbReference type="EMBL" id="MBC5590910.1"/>
    </source>
</evidence>
<keyword evidence="2" id="KW-1185">Reference proteome</keyword>
<evidence type="ECO:0000313" key="2">
    <source>
        <dbReference type="Proteomes" id="UP000600230"/>
    </source>
</evidence>
<dbReference type="EMBL" id="JACOOG010000001">
    <property type="protein sequence ID" value="MBC5590910.1"/>
    <property type="molecule type" value="Genomic_DNA"/>
</dbReference>
<name>A0ABR7BZY3_9BACE</name>
<sequence length="53" mass="6396">MKDRHRIFSFYELVEIKHNPERIGWGILKKKVTINKEWKNCSVSYKGLSLEDM</sequence>
<dbReference type="Proteomes" id="UP000600230">
    <property type="component" value="Unassembled WGS sequence"/>
</dbReference>
<accession>A0ABR7BZY3</accession>
<dbReference type="RefSeq" id="WP_165491379.1">
    <property type="nucleotide sequence ID" value="NZ_JACOOG010000001.1"/>
</dbReference>
<reference evidence="1 2" key="1">
    <citation type="submission" date="2020-08" db="EMBL/GenBank/DDBJ databases">
        <title>Genome public.</title>
        <authorList>
            <person name="Liu C."/>
            <person name="Sun Q."/>
        </authorList>
    </citation>
    <scope>NUCLEOTIDE SEQUENCE [LARGE SCALE GENOMIC DNA]</scope>
    <source>
        <strain evidence="1 2">NSJ-21</strain>
    </source>
</reference>
<organism evidence="1 2">
    <name type="scientific">Bacteroides parvus</name>
    <dbReference type="NCBI Taxonomy" id="2763025"/>
    <lineage>
        <taxon>Bacteria</taxon>
        <taxon>Pseudomonadati</taxon>
        <taxon>Bacteroidota</taxon>
        <taxon>Bacteroidia</taxon>
        <taxon>Bacteroidales</taxon>
        <taxon>Bacteroidaceae</taxon>
        <taxon>Bacteroides</taxon>
    </lineage>
</organism>